<evidence type="ECO:0000256" key="9">
    <source>
        <dbReference type="ARBA" id="ARBA00022771"/>
    </source>
</evidence>
<dbReference type="Pfam" id="PF06398">
    <property type="entry name" value="Pex24p"/>
    <property type="match status" value="1"/>
</dbReference>
<evidence type="ECO:0000256" key="5">
    <source>
        <dbReference type="ARBA" id="ARBA00022475"/>
    </source>
</evidence>
<evidence type="ECO:0000313" key="21">
    <source>
        <dbReference type="RefSeq" id="XP_005098570.1"/>
    </source>
</evidence>
<feature type="compositionally biased region" description="Basic and acidic residues" evidence="17">
    <location>
        <begin position="227"/>
        <end position="244"/>
    </location>
</feature>
<dbReference type="InterPro" id="IPR011011">
    <property type="entry name" value="Znf_FYVE_PHD"/>
</dbReference>
<evidence type="ECO:0000256" key="7">
    <source>
        <dbReference type="ARBA" id="ARBA00022723"/>
    </source>
</evidence>
<keyword evidence="12 18" id="KW-1133">Transmembrane helix</keyword>
<dbReference type="InterPro" id="IPR042405">
    <property type="entry name" value="Protrudin"/>
</dbReference>
<protein>
    <recommendedName>
        <fullName evidence="4">Protrudin</fullName>
    </recommendedName>
    <alternativeName>
        <fullName evidence="15">Zinc finger FYVE domain-containing protein 27</fullName>
    </alternativeName>
</protein>
<comment type="subcellular location">
    <subcellularLocation>
        <location evidence="2">Cell projection</location>
        <location evidence="2">Growth cone membrane</location>
        <topology evidence="2">Multi-pass membrane protein</topology>
    </subcellularLocation>
    <subcellularLocation>
        <location evidence="3">Endoplasmic reticulum membrane</location>
        <topology evidence="3">Multi-pass membrane protein</topology>
    </subcellularLocation>
    <subcellularLocation>
        <location evidence="1">Recycling endosome membrane</location>
        <topology evidence="1">Multi-pass membrane protein</topology>
    </subcellularLocation>
</comment>
<dbReference type="InterPro" id="IPR013083">
    <property type="entry name" value="Znf_RING/FYVE/PHD"/>
</dbReference>
<evidence type="ECO:0000256" key="3">
    <source>
        <dbReference type="ARBA" id="ARBA00004477"/>
    </source>
</evidence>
<name>A0ABM0JPL5_APLCA</name>
<evidence type="ECO:0000256" key="14">
    <source>
        <dbReference type="ARBA" id="ARBA00023273"/>
    </source>
</evidence>
<evidence type="ECO:0000256" key="8">
    <source>
        <dbReference type="ARBA" id="ARBA00022753"/>
    </source>
</evidence>
<accession>A0ABM0JPL5</accession>
<dbReference type="PANTHER" id="PTHR14543">
    <property type="entry name" value="PROTRUDIN"/>
    <property type="match status" value="1"/>
</dbReference>
<evidence type="ECO:0000256" key="2">
    <source>
        <dbReference type="ARBA" id="ARBA00004460"/>
    </source>
</evidence>
<keyword evidence="13 18" id="KW-0472">Membrane</keyword>
<keyword evidence="20" id="KW-1185">Reference proteome</keyword>
<dbReference type="SUPFAM" id="SSF57903">
    <property type="entry name" value="FYVE/PHD zinc finger"/>
    <property type="match status" value="1"/>
</dbReference>
<dbReference type="InterPro" id="IPR010482">
    <property type="entry name" value="TECPR1-like_DysF"/>
</dbReference>
<dbReference type="InterPro" id="IPR017455">
    <property type="entry name" value="Znf_FYVE-rel"/>
</dbReference>
<dbReference type="CDD" id="cd15723">
    <property type="entry name" value="FYVE_protrudin"/>
    <property type="match status" value="1"/>
</dbReference>
<evidence type="ECO:0000259" key="19">
    <source>
        <dbReference type="PROSITE" id="PS50178"/>
    </source>
</evidence>
<evidence type="ECO:0000256" key="1">
    <source>
        <dbReference type="ARBA" id="ARBA00004195"/>
    </source>
</evidence>
<evidence type="ECO:0000256" key="17">
    <source>
        <dbReference type="SAM" id="MobiDB-lite"/>
    </source>
</evidence>
<keyword evidence="5" id="KW-1003">Cell membrane</keyword>
<evidence type="ECO:0000256" key="12">
    <source>
        <dbReference type="ARBA" id="ARBA00022989"/>
    </source>
</evidence>
<keyword evidence="14" id="KW-0966">Cell projection</keyword>
<evidence type="ECO:0000256" key="6">
    <source>
        <dbReference type="ARBA" id="ARBA00022692"/>
    </source>
</evidence>
<evidence type="ECO:0000256" key="10">
    <source>
        <dbReference type="ARBA" id="ARBA00022824"/>
    </source>
</evidence>
<keyword evidence="6 18" id="KW-0812">Transmembrane</keyword>
<reference evidence="21" key="1">
    <citation type="submission" date="2025-08" db="UniProtKB">
        <authorList>
            <consortium name="RefSeq"/>
        </authorList>
    </citation>
    <scope>IDENTIFICATION</scope>
</reference>
<dbReference type="PROSITE" id="PS50178">
    <property type="entry name" value="ZF_FYVE"/>
    <property type="match status" value="1"/>
</dbReference>
<feature type="region of interest" description="Disordered" evidence="17">
    <location>
        <begin position="221"/>
        <end position="260"/>
    </location>
</feature>
<feature type="compositionally biased region" description="Acidic residues" evidence="17">
    <location>
        <begin position="245"/>
        <end position="260"/>
    </location>
</feature>
<evidence type="ECO:0000313" key="20">
    <source>
        <dbReference type="Proteomes" id="UP000694888"/>
    </source>
</evidence>
<dbReference type="Proteomes" id="UP000694888">
    <property type="component" value="Unplaced"/>
</dbReference>
<keyword evidence="7" id="KW-0479">Metal-binding</keyword>
<evidence type="ECO:0000256" key="15">
    <source>
        <dbReference type="ARBA" id="ARBA00032025"/>
    </source>
</evidence>
<dbReference type="RefSeq" id="XP_005098570.1">
    <property type="nucleotide sequence ID" value="XM_005098513.3"/>
</dbReference>
<dbReference type="GeneID" id="101858028"/>
<gene>
    <name evidence="21" type="primary">LOC101858028</name>
</gene>
<feature type="transmembrane region" description="Helical" evidence="18">
    <location>
        <begin position="57"/>
        <end position="90"/>
    </location>
</feature>
<keyword evidence="9 16" id="KW-0863">Zinc-finger</keyword>
<dbReference type="PANTHER" id="PTHR14543:SF1">
    <property type="entry name" value="PROTRUDIN"/>
    <property type="match status" value="1"/>
</dbReference>
<evidence type="ECO:0000256" key="4">
    <source>
        <dbReference type="ARBA" id="ARBA00015523"/>
    </source>
</evidence>
<dbReference type="InterPro" id="IPR000306">
    <property type="entry name" value="Znf_FYVE"/>
</dbReference>
<evidence type="ECO:0000256" key="18">
    <source>
        <dbReference type="SAM" id="Phobius"/>
    </source>
</evidence>
<evidence type="ECO:0000256" key="11">
    <source>
        <dbReference type="ARBA" id="ARBA00022833"/>
    </source>
</evidence>
<dbReference type="SMART" id="SM00064">
    <property type="entry name" value="FYVE"/>
    <property type="match status" value="1"/>
</dbReference>
<dbReference type="Gene3D" id="3.30.40.10">
    <property type="entry name" value="Zinc/RING finger domain, C3HC4 (zinc finger)"/>
    <property type="match status" value="1"/>
</dbReference>
<organism evidence="20 21">
    <name type="scientific">Aplysia californica</name>
    <name type="common">California sea hare</name>
    <dbReference type="NCBI Taxonomy" id="6500"/>
    <lineage>
        <taxon>Eukaryota</taxon>
        <taxon>Metazoa</taxon>
        <taxon>Spiralia</taxon>
        <taxon>Lophotrochozoa</taxon>
        <taxon>Mollusca</taxon>
        <taxon>Gastropoda</taxon>
        <taxon>Heterobranchia</taxon>
        <taxon>Euthyneura</taxon>
        <taxon>Tectipleura</taxon>
        <taxon>Aplysiida</taxon>
        <taxon>Aplysioidea</taxon>
        <taxon>Aplysiidae</taxon>
        <taxon>Aplysia</taxon>
    </lineage>
</organism>
<evidence type="ECO:0000256" key="16">
    <source>
        <dbReference type="PROSITE-ProRule" id="PRU00091"/>
    </source>
</evidence>
<keyword evidence="11" id="KW-0862">Zinc</keyword>
<sequence length="379" mass="42336">MGKMDNNGKQKETSMVLDLSDFVTEVDRFSRLIEPFALILYTVDDIRRWRFRNGTILVWFLCNLACIWLTQGAVFILASSAIIGVATLSLFQIHTQILSKVLPSNKKSPSVVDGEQQDGALDTVQNFRYSLIEMHDFVVKSNEYLSYFYSILKWDAVGPSAIYHVQVCIFLLSMVMCPARWNCFLVINWFFLCHPHILKKGYSYIKENILSSAQASVQSNGKAGSAKNKETLASDSNEKDKDVSEENMADGDDEYDSSDLDMTDEVGDKSMINLEPSPSKPGMVARLMEIKKRRKQIASESCLGCKVSFASILKKRSYCRHCGYSFCNRCCYQKVPRSVFGATSPAAMKETVLVCCSCHALLVSRGDVTAEAPANQGPG</sequence>
<dbReference type="Pfam" id="PF01363">
    <property type="entry name" value="FYVE"/>
    <property type="match status" value="1"/>
</dbReference>
<keyword evidence="10" id="KW-0256">Endoplasmic reticulum</keyword>
<keyword evidence="8" id="KW-0967">Endosome</keyword>
<evidence type="ECO:0000256" key="13">
    <source>
        <dbReference type="ARBA" id="ARBA00023136"/>
    </source>
</evidence>
<proteinExistence type="predicted"/>
<feature type="domain" description="FYVE-type" evidence="19">
    <location>
        <begin position="296"/>
        <end position="363"/>
    </location>
</feature>